<dbReference type="NCBIfam" id="TIGR00254">
    <property type="entry name" value="GGDEF"/>
    <property type="match status" value="1"/>
</dbReference>
<keyword evidence="4" id="KW-0548">Nucleotidyltransferase</keyword>
<dbReference type="PROSITE" id="PS50112">
    <property type="entry name" value="PAS"/>
    <property type="match status" value="1"/>
</dbReference>
<dbReference type="EC" id="2.7.7.65" evidence="4"/>
<dbReference type="InterPro" id="IPR001610">
    <property type="entry name" value="PAC"/>
</dbReference>
<evidence type="ECO:0000313" key="4">
    <source>
        <dbReference type="EMBL" id="MDV6376016.1"/>
    </source>
</evidence>
<dbReference type="InterPro" id="IPR052155">
    <property type="entry name" value="Biofilm_reg_signaling"/>
</dbReference>
<evidence type="ECO:0000259" key="2">
    <source>
        <dbReference type="PROSITE" id="PS50113"/>
    </source>
</evidence>
<dbReference type="GO" id="GO:0052621">
    <property type="term" value="F:diguanylate cyclase activity"/>
    <property type="evidence" value="ECO:0007669"/>
    <property type="project" value="UniProtKB-EC"/>
</dbReference>
<organism evidence="4 5">
    <name type="scientific">Deinococcus arenicola</name>
    <dbReference type="NCBI Taxonomy" id="2994950"/>
    <lineage>
        <taxon>Bacteria</taxon>
        <taxon>Thermotogati</taxon>
        <taxon>Deinococcota</taxon>
        <taxon>Deinococci</taxon>
        <taxon>Deinococcales</taxon>
        <taxon>Deinococcaceae</taxon>
        <taxon>Deinococcus</taxon>
    </lineage>
</organism>
<dbReference type="Pfam" id="PF00990">
    <property type="entry name" value="GGDEF"/>
    <property type="match status" value="1"/>
</dbReference>
<dbReference type="SMART" id="SM00086">
    <property type="entry name" value="PAC"/>
    <property type="match status" value="1"/>
</dbReference>
<dbReference type="Gene3D" id="3.30.70.270">
    <property type="match status" value="1"/>
</dbReference>
<dbReference type="CDD" id="cd00130">
    <property type="entry name" value="PAS"/>
    <property type="match status" value="1"/>
</dbReference>
<dbReference type="SUPFAM" id="SSF55073">
    <property type="entry name" value="Nucleotide cyclase"/>
    <property type="match status" value="1"/>
</dbReference>
<dbReference type="InterPro" id="IPR043128">
    <property type="entry name" value="Rev_trsase/Diguanyl_cyclase"/>
</dbReference>
<comment type="caution">
    <text evidence="4">The sequence shown here is derived from an EMBL/GenBank/DDBJ whole genome shotgun (WGS) entry which is preliminary data.</text>
</comment>
<reference evidence="4 5" key="1">
    <citation type="submission" date="2022-11" db="EMBL/GenBank/DDBJ databases">
        <title>Deinococcus ZS9-10, Low Temperature and Draught-tolerating, UV-resistant Bacteria from Continental Antarctica.</title>
        <authorList>
            <person name="Cheng L."/>
        </authorList>
    </citation>
    <scope>NUCLEOTIDE SEQUENCE [LARGE SCALE GENOMIC DNA]</scope>
    <source>
        <strain evidence="4 5">ZS9-10</strain>
    </source>
</reference>
<dbReference type="SMART" id="SM00091">
    <property type="entry name" value="PAS"/>
    <property type="match status" value="1"/>
</dbReference>
<dbReference type="InterPro" id="IPR000160">
    <property type="entry name" value="GGDEF_dom"/>
</dbReference>
<dbReference type="PROSITE" id="PS50113">
    <property type="entry name" value="PAC"/>
    <property type="match status" value="1"/>
</dbReference>
<keyword evidence="4" id="KW-0808">Transferase</keyword>
<dbReference type="Pfam" id="PF13426">
    <property type="entry name" value="PAS_9"/>
    <property type="match status" value="1"/>
</dbReference>
<sequence>MSEPATPDEVAGRPLETSLMWQVLDTANVSLLVTDARRSIVYINETFSQVTGYTLEEVRGRTCAFLQGVETDPADIAFMRAALDRGEAFERVVLNYRKDGEPLWYRLRVQPMFVDGTLQYFVGVQEDYSEAHAAQRELERLAYHDSLTGLGNRRAFDLQMNRLVSEGQSFVLLVLDLNNFKQVNDQYGHPAGDALLQRVAAGLVQATQGEGTAFRIGGDEFGLLFPGGNGPRGDGKTDLLDDLVNVNGERIRGATGAACFPEEAGDVEALLRLADRRLYAEKALTDRSGRT</sequence>
<dbReference type="InterPro" id="IPR035965">
    <property type="entry name" value="PAS-like_dom_sf"/>
</dbReference>
<evidence type="ECO:0000259" key="3">
    <source>
        <dbReference type="PROSITE" id="PS50887"/>
    </source>
</evidence>
<dbReference type="InterPro" id="IPR029787">
    <property type="entry name" value="Nucleotide_cyclase"/>
</dbReference>
<protein>
    <submittedName>
        <fullName evidence="4">Diguanylate cyclase</fullName>
        <ecNumber evidence="4">2.7.7.65</ecNumber>
    </submittedName>
</protein>
<name>A0ABU4DUC1_9DEIO</name>
<dbReference type="Gene3D" id="3.30.450.20">
    <property type="entry name" value="PAS domain"/>
    <property type="match status" value="1"/>
</dbReference>
<keyword evidence="5" id="KW-1185">Reference proteome</keyword>
<dbReference type="CDD" id="cd01949">
    <property type="entry name" value="GGDEF"/>
    <property type="match status" value="1"/>
</dbReference>
<dbReference type="PANTHER" id="PTHR44757:SF2">
    <property type="entry name" value="BIOFILM ARCHITECTURE MAINTENANCE PROTEIN MBAA"/>
    <property type="match status" value="1"/>
</dbReference>
<accession>A0ABU4DUC1</accession>
<feature type="domain" description="GGDEF" evidence="3">
    <location>
        <begin position="168"/>
        <end position="291"/>
    </location>
</feature>
<dbReference type="EMBL" id="JAPMIV010000043">
    <property type="protein sequence ID" value="MDV6376016.1"/>
    <property type="molecule type" value="Genomic_DNA"/>
</dbReference>
<dbReference type="SUPFAM" id="SSF55785">
    <property type="entry name" value="PYP-like sensor domain (PAS domain)"/>
    <property type="match status" value="1"/>
</dbReference>
<evidence type="ECO:0000259" key="1">
    <source>
        <dbReference type="PROSITE" id="PS50112"/>
    </source>
</evidence>
<dbReference type="SMART" id="SM00267">
    <property type="entry name" value="GGDEF"/>
    <property type="match status" value="1"/>
</dbReference>
<dbReference type="InterPro" id="IPR000014">
    <property type="entry name" value="PAS"/>
</dbReference>
<dbReference type="InterPro" id="IPR000700">
    <property type="entry name" value="PAS-assoc_C"/>
</dbReference>
<proteinExistence type="predicted"/>
<evidence type="ECO:0000313" key="5">
    <source>
        <dbReference type="Proteomes" id="UP001276150"/>
    </source>
</evidence>
<feature type="domain" description="PAC" evidence="2">
    <location>
        <begin position="87"/>
        <end position="140"/>
    </location>
</feature>
<dbReference type="Proteomes" id="UP001276150">
    <property type="component" value="Unassembled WGS sequence"/>
</dbReference>
<dbReference type="NCBIfam" id="TIGR00229">
    <property type="entry name" value="sensory_box"/>
    <property type="match status" value="1"/>
</dbReference>
<feature type="domain" description="PAS" evidence="1">
    <location>
        <begin position="16"/>
        <end position="62"/>
    </location>
</feature>
<dbReference type="RefSeq" id="WP_317641366.1">
    <property type="nucleotide sequence ID" value="NZ_JAPMIV010000043.1"/>
</dbReference>
<gene>
    <name evidence="4" type="ORF">ORD21_15565</name>
</gene>
<dbReference type="PANTHER" id="PTHR44757">
    <property type="entry name" value="DIGUANYLATE CYCLASE DGCP"/>
    <property type="match status" value="1"/>
</dbReference>
<dbReference type="PROSITE" id="PS50887">
    <property type="entry name" value="GGDEF"/>
    <property type="match status" value="1"/>
</dbReference>